<dbReference type="Pfam" id="PF20101">
    <property type="entry name" value="DUF6491"/>
    <property type="match status" value="1"/>
</dbReference>
<feature type="chain" id="PRO_5009212017" description="Lipoprotein" evidence="1">
    <location>
        <begin position="26"/>
        <end position="135"/>
    </location>
</feature>
<name>A0A1E8CFU6_9GAMM</name>
<reference evidence="3" key="1">
    <citation type="submission" date="2016-07" db="EMBL/GenBank/DDBJ databases">
        <authorList>
            <person name="Florea S."/>
            <person name="Webb J.S."/>
            <person name="Jaromczyk J."/>
            <person name="Schardl C.L."/>
        </authorList>
    </citation>
    <scope>NUCLEOTIDE SEQUENCE [LARGE SCALE GENOMIC DNA]</scope>
    <source>
        <strain evidence="3">KCTC 42131</strain>
    </source>
</reference>
<comment type="caution">
    <text evidence="2">The sequence shown here is derived from an EMBL/GenBank/DDBJ whole genome shotgun (WGS) entry which is preliminary data.</text>
</comment>
<evidence type="ECO:0008006" key="4">
    <source>
        <dbReference type="Google" id="ProtNLM"/>
    </source>
</evidence>
<dbReference type="RefSeq" id="WP_070118493.1">
    <property type="nucleotide sequence ID" value="NZ_MASR01000002.1"/>
</dbReference>
<evidence type="ECO:0000313" key="2">
    <source>
        <dbReference type="EMBL" id="OFE11341.1"/>
    </source>
</evidence>
<sequence>MLNHRTLLYRLVTAAALPMALTACASSGPSTQDAIMAGMLGEEENSVCFTRNIRSWHDFDDRSIVIETLRDEYYKLELAGGCNTRNSFMQIAVESRGGSCLGPGDRISFDRDQGLSCAITQINRWHLADEEELSF</sequence>
<evidence type="ECO:0000313" key="3">
    <source>
        <dbReference type="Proteomes" id="UP000175669"/>
    </source>
</evidence>
<dbReference type="Proteomes" id="UP000175669">
    <property type="component" value="Unassembled WGS sequence"/>
</dbReference>
<accession>A0A1E8CFU6</accession>
<dbReference type="OrthoDB" id="6400990at2"/>
<gene>
    <name evidence="2" type="ORF">PHACT_12330</name>
</gene>
<dbReference type="AlphaFoldDB" id="A0A1E8CFU6"/>
<evidence type="ECO:0000256" key="1">
    <source>
        <dbReference type="SAM" id="SignalP"/>
    </source>
</evidence>
<proteinExistence type="predicted"/>
<dbReference type="EMBL" id="MASR01000002">
    <property type="protein sequence ID" value="OFE11341.1"/>
    <property type="molecule type" value="Genomic_DNA"/>
</dbReference>
<keyword evidence="1" id="KW-0732">Signal</keyword>
<dbReference type="PROSITE" id="PS51257">
    <property type="entry name" value="PROKAR_LIPOPROTEIN"/>
    <property type="match status" value="1"/>
</dbReference>
<protein>
    <recommendedName>
        <fullName evidence="4">Lipoprotein</fullName>
    </recommendedName>
</protein>
<feature type="signal peptide" evidence="1">
    <location>
        <begin position="1"/>
        <end position="25"/>
    </location>
</feature>
<dbReference type="STRING" id="1524254.PHACT_12330"/>
<keyword evidence="3" id="KW-1185">Reference proteome</keyword>
<dbReference type="InterPro" id="IPR045500">
    <property type="entry name" value="DUF6491"/>
</dbReference>
<organism evidence="2 3">
    <name type="scientific">Pseudohongiella acticola</name>
    <dbReference type="NCBI Taxonomy" id="1524254"/>
    <lineage>
        <taxon>Bacteria</taxon>
        <taxon>Pseudomonadati</taxon>
        <taxon>Pseudomonadota</taxon>
        <taxon>Gammaproteobacteria</taxon>
        <taxon>Pseudomonadales</taxon>
        <taxon>Pseudohongiellaceae</taxon>
        <taxon>Pseudohongiella</taxon>
    </lineage>
</organism>